<feature type="domain" description="MacB-like periplasmic core" evidence="9">
    <location>
        <begin position="21"/>
        <end position="258"/>
    </location>
</feature>
<comment type="caution">
    <text evidence="10">The sequence shown here is derived from an EMBL/GenBank/DDBJ whole genome shotgun (WGS) entry which is preliminary data.</text>
</comment>
<organism evidence="10 11">
    <name type="scientific">Microscilla marina ATCC 23134</name>
    <dbReference type="NCBI Taxonomy" id="313606"/>
    <lineage>
        <taxon>Bacteria</taxon>
        <taxon>Pseudomonadati</taxon>
        <taxon>Bacteroidota</taxon>
        <taxon>Cytophagia</taxon>
        <taxon>Cytophagales</taxon>
        <taxon>Microscillaceae</taxon>
        <taxon>Microscilla</taxon>
    </lineage>
</organism>
<name>A1ZZN4_MICM2</name>
<evidence type="ECO:0000256" key="1">
    <source>
        <dbReference type="ARBA" id="ARBA00004651"/>
    </source>
</evidence>
<dbReference type="InterPro" id="IPR025857">
    <property type="entry name" value="MacB_PCD"/>
</dbReference>
<comment type="similarity">
    <text evidence="2">Belongs to the ABC-4 integral membrane protein family. LolC/E subfamily.</text>
</comment>
<sequence>MIRKTNLKIVFAHLTSRVKQTMVAILSVTFGISMYIFLNSFMNGVNGTQTELAFSTLAHIRVYNDLPEDKSNLLAGSFDQPTAVNIRNARVIQYREGIRNSAKVLHTLAALPDIKTYTPQVNINVFFRNGASQVNGLLSGVEVLSEEALFKPSQYMAKGQWNNLGYRADGIVLGKGLAKKLSVKLHDKVMVATASGITRSYEIIGIIETTLANVDNAKAFIKIGAARQLLSKNAGYVTDIQVNIGDFDQARRVADKLSPLVDFKVEPWQEANGQLDAANSLRNILAVAVSFTILLVAGFGIYNIMNMTVNEKIREIAILKAMGFNGRDIIEIFLTQSVIIGMLGGVVGMALGNVISRIVNQIPFQIATLETLPIAYQVEDYIMASVFGLCTTFIAGYLPARKAANIDPVEIIRG</sequence>
<evidence type="ECO:0000313" key="10">
    <source>
        <dbReference type="EMBL" id="EAY24142.1"/>
    </source>
</evidence>
<dbReference type="GO" id="GO:0044874">
    <property type="term" value="P:lipoprotein localization to outer membrane"/>
    <property type="evidence" value="ECO:0007669"/>
    <property type="project" value="TreeGrafter"/>
</dbReference>
<protein>
    <submittedName>
        <fullName evidence="10">Efflux ABC transporter, permease protein</fullName>
    </submittedName>
</protein>
<dbReference type="Proteomes" id="UP000004095">
    <property type="component" value="Unassembled WGS sequence"/>
</dbReference>
<dbReference type="InterPro" id="IPR051447">
    <property type="entry name" value="Lipoprotein-release_system"/>
</dbReference>
<dbReference type="RefSeq" id="WP_002705398.1">
    <property type="nucleotide sequence ID" value="NZ_AAWS01000080.1"/>
</dbReference>
<dbReference type="GO" id="GO:0098797">
    <property type="term" value="C:plasma membrane protein complex"/>
    <property type="evidence" value="ECO:0007669"/>
    <property type="project" value="TreeGrafter"/>
</dbReference>
<feature type="transmembrane region" description="Helical" evidence="7">
    <location>
        <begin position="381"/>
        <end position="400"/>
    </location>
</feature>
<keyword evidence="6 7" id="KW-0472">Membrane</keyword>
<evidence type="ECO:0000256" key="7">
    <source>
        <dbReference type="SAM" id="Phobius"/>
    </source>
</evidence>
<feature type="transmembrane region" description="Helical" evidence="7">
    <location>
        <begin position="21"/>
        <end position="38"/>
    </location>
</feature>
<feature type="transmembrane region" description="Helical" evidence="7">
    <location>
        <begin position="284"/>
        <end position="305"/>
    </location>
</feature>
<dbReference type="Pfam" id="PF02687">
    <property type="entry name" value="FtsX"/>
    <property type="match status" value="1"/>
</dbReference>
<keyword evidence="11" id="KW-1185">Reference proteome</keyword>
<evidence type="ECO:0000256" key="3">
    <source>
        <dbReference type="ARBA" id="ARBA00022475"/>
    </source>
</evidence>
<evidence type="ECO:0000256" key="6">
    <source>
        <dbReference type="ARBA" id="ARBA00023136"/>
    </source>
</evidence>
<evidence type="ECO:0000259" key="8">
    <source>
        <dbReference type="Pfam" id="PF02687"/>
    </source>
</evidence>
<feature type="domain" description="ABC3 transporter permease C-terminal" evidence="8">
    <location>
        <begin position="288"/>
        <end position="408"/>
    </location>
</feature>
<gene>
    <name evidence="10" type="ORF">M23134_00957</name>
</gene>
<keyword evidence="5 7" id="KW-1133">Transmembrane helix</keyword>
<keyword evidence="4 7" id="KW-0812">Transmembrane</keyword>
<dbReference type="EMBL" id="AAWS01000080">
    <property type="protein sequence ID" value="EAY24142.1"/>
    <property type="molecule type" value="Genomic_DNA"/>
</dbReference>
<dbReference type="PANTHER" id="PTHR30489">
    <property type="entry name" value="LIPOPROTEIN-RELEASING SYSTEM TRANSMEMBRANE PROTEIN LOLE"/>
    <property type="match status" value="1"/>
</dbReference>
<comment type="subcellular location">
    <subcellularLocation>
        <location evidence="1">Cell membrane</location>
        <topology evidence="1">Multi-pass membrane protein</topology>
    </subcellularLocation>
</comment>
<accession>A1ZZN4</accession>
<dbReference type="Pfam" id="PF12704">
    <property type="entry name" value="MacB_PCD"/>
    <property type="match status" value="1"/>
</dbReference>
<dbReference type="InterPro" id="IPR003838">
    <property type="entry name" value="ABC3_permease_C"/>
</dbReference>
<proteinExistence type="inferred from homology"/>
<dbReference type="AlphaFoldDB" id="A1ZZN4"/>
<evidence type="ECO:0000256" key="4">
    <source>
        <dbReference type="ARBA" id="ARBA00022692"/>
    </source>
</evidence>
<evidence type="ECO:0000313" key="11">
    <source>
        <dbReference type="Proteomes" id="UP000004095"/>
    </source>
</evidence>
<evidence type="ECO:0000256" key="2">
    <source>
        <dbReference type="ARBA" id="ARBA00005236"/>
    </source>
</evidence>
<evidence type="ECO:0000256" key="5">
    <source>
        <dbReference type="ARBA" id="ARBA00022989"/>
    </source>
</evidence>
<feature type="transmembrane region" description="Helical" evidence="7">
    <location>
        <begin position="329"/>
        <end position="351"/>
    </location>
</feature>
<reference evidence="10 11" key="1">
    <citation type="submission" date="2007-01" db="EMBL/GenBank/DDBJ databases">
        <authorList>
            <person name="Haygood M."/>
            <person name="Podell S."/>
            <person name="Anderson C."/>
            <person name="Hopkinson B."/>
            <person name="Roe K."/>
            <person name="Barbeau K."/>
            <person name="Gaasterland T."/>
            <person name="Ferriera S."/>
            <person name="Johnson J."/>
            <person name="Kravitz S."/>
            <person name="Beeson K."/>
            <person name="Sutton G."/>
            <person name="Rogers Y.-H."/>
            <person name="Friedman R."/>
            <person name="Frazier M."/>
            <person name="Venter J.C."/>
        </authorList>
    </citation>
    <scope>NUCLEOTIDE SEQUENCE [LARGE SCALE GENOMIC DNA]</scope>
    <source>
        <strain evidence="10 11">ATCC 23134</strain>
    </source>
</reference>
<dbReference type="OrthoDB" id="9770036at2"/>
<keyword evidence="3" id="KW-1003">Cell membrane</keyword>
<dbReference type="PANTHER" id="PTHR30489:SF0">
    <property type="entry name" value="LIPOPROTEIN-RELEASING SYSTEM TRANSMEMBRANE PROTEIN LOLE"/>
    <property type="match status" value="1"/>
</dbReference>
<dbReference type="eggNOG" id="COG4591">
    <property type="taxonomic scope" value="Bacteria"/>
</dbReference>
<evidence type="ECO:0000259" key="9">
    <source>
        <dbReference type="Pfam" id="PF12704"/>
    </source>
</evidence>